<evidence type="ECO:0000313" key="4">
    <source>
        <dbReference type="EnsemblPlants" id="Bra017441.1-P"/>
    </source>
</evidence>
<dbReference type="Proteomes" id="UP000011750">
    <property type="component" value="Chromosome A09"/>
</dbReference>
<keyword evidence="5" id="KW-1185">Reference proteome</keyword>
<accession>A0A3P5YG74</accession>
<name>A0A3P5YG74_BRACM</name>
<accession>M4DLR0</accession>
<protein>
    <submittedName>
        <fullName evidence="3 4">Uncharacterized protein</fullName>
    </submittedName>
</protein>
<reference evidence="3" key="3">
    <citation type="submission" date="2018-11" db="EMBL/GenBank/DDBJ databases">
        <authorList>
            <consortium name="Genoscope - CEA"/>
            <person name="William W."/>
        </authorList>
    </citation>
    <scope>NUCLEOTIDE SEQUENCE</scope>
</reference>
<evidence type="ECO:0000313" key="3">
    <source>
        <dbReference type="EMBL" id="VDC60343.1"/>
    </source>
</evidence>
<dbReference type="EnsemblPlants" id="Bra017441.1">
    <property type="protein sequence ID" value="Bra017441.1-P"/>
    <property type="gene ID" value="Bra017441"/>
</dbReference>
<organism evidence="3">
    <name type="scientific">Brassica campestris</name>
    <name type="common">Field mustard</name>
    <dbReference type="NCBI Taxonomy" id="3711"/>
    <lineage>
        <taxon>Eukaryota</taxon>
        <taxon>Viridiplantae</taxon>
        <taxon>Streptophyta</taxon>
        <taxon>Embryophyta</taxon>
        <taxon>Tracheophyta</taxon>
        <taxon>Spermatophyta</taxon>
        <taxon>Magnoliopsida</taxon>
        <taxon>eudicotyledons</taxon>
        <taxon>Gunneridae</taxon>
        <taxon>Pentapetalae</taxon>
        <taxon>rosids</taxon>
        <taxon>malvids</taxon>
        <taxon>Brassicales</taxon>
        <taxon>Brassicaceae</taxon>
        <taxon>Brassiceae</taxon>
        <taxon>Brassica</taxon>
    </lineage>
</organism>
<proteinExistence type="predicted"/>
<reference evidence="5" key="2">
    <citation type="journal article" date="2018" name="Hortic Res">
        <title>Improved Brassica rapa reference genome by single-molecule sequencing and chromosome conformation capture technologies.</title>
        <authorList>
            <person name="Zhang L."/>
            <person name="Cai X."/>
            <person name="Wu J."/>
            <person name="Liu M."/>
            <person name="Grob S."/>
            <person name="Cheng F."/>
            <person name="Liang J."/>
            <person name="Cai C."/>
            <person name="Liu Z."/>
            <person name="Liu B."/>
            <person name="Wang F."/>
            <person name="Li S."/>
            <person name="Liu F."/>
            <person name="Li X."/>
            <person name="Cheng L."/>
            <person name="Yang W."/>
            <person name="Li M.H."/>
            <person name="Grossniklaus U."/>
            <person name="Zheng H."/>
            <person name="Wang X."/>
        </authorList>
    </citation>
    <scope>NUCLEOTIDE SEQUENCE [LARGE SCALE GENOMIC DNA]</scope>
    <source>
        <strain evidence="5">cv. Chiifu-401-42</strain>
    </source>
</reference>
<evidence type="ECO:0000256" key="1">
    <source>
        <dbReference type="SAM" id="MobiDB-lite"/>
    </source>
</evidence>
<sequence length="75" mass="8301">MEPPHPRVTPACHQRSQPKPSSCSSRRNNAVATNLADAGNCIRHRRRCASPSPCRRSPSPCRRSPPPVYAVVRCQ</sequence>
<dbReference type="Gramene" id="Bra017441.1">
    <property type="protein sequence ID" value="Bra017441.1-P"/>
    <property type="gene ID" value="Bra017441"/>
</dbReference>
<dbReference type="HOGENOM" id="CLU_2674591_0_0_1"/>
<dbReference type="AlphaFoldDB" id="A0A3P5YG74"/>
<dbReference type="Proteomes" id="UP000694005">
    <property type="component" value="Chromosome A09"/>
</dbReference>
<dbReference type="EMBL" id="LR031568">
    <property type="protein sequence ID" value="VDC60343.1"/>
    <property type="molecule type" value="Genomic_DNA"/>
</dbReference>
<feature type="region of interest" description="Disordered" evidence="1">
    <location>
        <begin position="1"/>
        <end position="28"/>
    </location>
</feature>
<gene>
    <name evidence="3" type="ORF">BRAA09T37954Z</name>
    <name evidence="2" type="ORF">BRAPAZ1V2_A09P25480.2</name>
</gene>
<reference evidence="4" key="4">
    <citation type="submission" date="2023-03" db="UniProtKB">
        <authorList>
            <consortium name="EnsemblPlants"/>
        </authorList>
    </citation>
    <scope>IDENTIFICATION</scope>
    <source>
        <strain evidence="4">cv. Chiifu-401-42</strain>
    </source>
</reference>
<evidence type="ECO:0000313" key="5">
    <source>
        <dbReference type="Proteomes" id="UP000011750"/>
    </source>
</evidence>
<evidence type="ECO:0000313" key="2">
    <source>
        <dbReference type="EMBL" id="CAG7862081.1"/>
    </source>
</evidence>
<dbReference type="Gramene" id="A09p25480.2_BraZ1">
    <property type="protein sequence ID" value="A09p25480.2_BraZ1.CDS"/>
    <property type="gene ID" value="A09g25480.2_BraZ1"/>
</dbReference>
<dbReference type="EMBL" id="LS974625">
    <property type="protein sequence ID" value="CAG7862081.1"/>
    <property type="molecule type" value="Genomic_DNA"/>
</dbReference>
<feature type="compositionally biased region" description="Polar residues" evidence="1">
    <location>
        <begin position="14"/>
        <end position="28"/>
    </location>
</feature>
<reference evidence="5" key="1">
    <citation type="journal article" date="2011" name="Nat. Genet.">
        <title>The genome of the mesopolyploid crop species Brassica rapa.</title>
        <authorList>
            <consortium name="Brassica rapa Genome Sequencing Project Consortium"/>
            <person name="Wang X."/>
            <person name="Wang H."/>
            <person name="Wang J."/>
            <person name="Sun R."/>
            <person name="Wu J."/>
            <person name="Liu S."/>
            <person name="Bai Y."/>
            <person name="Mun J.H."/>
            <person name="Bancroft I."/>
            <person name="Cheng F."/>
            <person name="Huang S."/>
            <person name="Li X."/>
            <person name="Hua W."/>
            <person name="Wang J."/>
            <person name="Wang X."/>
            <person name="Freeling M."/>
            <person name="Pires J.C."/>
            <person name="Paterson A.H."/>
            <person name="Chalhoub B."/>
            <person name="Wang B."/>
            <person name="Hayward A."/>
            <person name="Sharpe A.G."/>
            <person name="Park B.S."/>
            <person name="Weisshaar B."/>
            <person name="Liu B."/>
            <person name="Li B."/>
            <person name="Liu B."/>
            <person name="Tong C."/>
            <person name="Song C."/>
            <person name="Duran C."/>
            <person name="Peng C."/>
            <person name="Geng C."/>
            <person name="Koh C."/>
            <person name="Lin C."/>
            <person name="Edwards D."/>
            <person name="Mu D."/>
            <person name="Shen D."/>
            <person name="Soumpourou E."/>
            <person name="Li F."/>
            <person name="Fraser F."/>
            <person name="Conant G."/>
            <person name="Lassalle G."/>
            <person name="King G.J."/>
            <person name="Bonnema G."/>
            <person name="Tang H."/>
            <person name="Wang H."/>
            <person name="Belcram H."/>
            <person name="Zhou H."/>
            <person name="Hirakawa H."/>
            <person name="Abe H."/>
            <person name="Guo H."/>
            <person name="Wang H."/>
            <person name="Jin H."/>
            <person name="Parkin I.A."/>
            <person name="Batley J."/>
            <person name="Kim J.S."/>
            <person name="Just J."/>
            <person name="Li J."/>
            <person name="Xu J."/>
            <person name="Deng J."/>
            <person name="Kim J.A."/>
            <person name="Li J."/>
            <person name="Yu J."/>
            <person name="Meng J."/>
            <person name="Wang J."/>
            <person name="Min J."/>
            <person name="Poulain J."/>
            <person name="Wang J."/>
            <person name="Hatakeyama K."/>
            <person name="Wu K."/>
            <person name="Wang L."/>
            <person name="Fang L."/>
            <person name="Trick M."/>
            <person name="Links M.G."/>
            <person name="Zhao M."/>
            <person name="Jin M."/>
            <person name="Ramchiary N."/>
            <person name="Drou N."/>
            <person name="Berkman P.J."/>
            <person name="Cai Q."/>
            <person name="Huang Q."/>
            <person name="Li R."/>
            <person name="Tabata S."/>
            <person name="Cheng S."/>
            <person name="Zhang S."/>
            <person name="Zhang S."/>
            <person name="Huang S."/>
            <person name="Sato S."/>
            <person name="Sun S."/>
            <person name="Kwon S.J."/>
            <person name="Choi S.R."/>
            <person name="Lee T.H."/>
            <person name="Fan W."/>
            <person name="Zhao X."/>
            <person name="Tan X."/>
            <person name="Xu X."/>
            <person name="Wang Y."/>
            <person name="Qiu Y."/>
            <person name="Yin Y."/>
            <person name="Li Y."/>
            <person name="Du Y."/>
            <person name="Liao Y."/>
            <person name="Lim Y."/>
            <person name="Narusaka Y."/>
            <person name="Wang Y."/>
            <person name="Wang Z."/>
            <person name="Li Z."/>
            <person name="Wang Z."/>
            <person name="Xiong Z."/>
            <person name="Zhang Z."/>
        </authorList>
    </citation>
    <scope>NUCLEOTIDE SEQUENCE [LARGE SCALE GENOMIC DNA]</scope>
    <source>
        <strain evidence="5">cv. Chiifu-401-42</strain>
    </source>
</reference>